<feature type="region of interest" description="Disordered" evidence="1">
    <location>
        <begin position="1"/>
        <end position="22"/>
    </location>
</feature>
<dbReference type="FunFam" id="1.10.10.1200:FF:000007">
    <property type="entry name" value="Melanoma-associated antigen C2"/>
    <property type="match status" value="1"/>
</dbReference>
<dbReference type="SMART" id="SM01373">
    <property type="entry name" value="MAGE"/>
    <property type="match status" value="1"/>
</dbReference>
<dbReference type="InterPro" id="IPR002190">
    <property type="entry name" value="MHD_dom"/>
</dbReference>
<gene>
    <name evidence="4" type="primary">LOC105308816</name>
</gene>
<dbReference type="RefSeq" id="XP_023381565.1">
    <property type="nucleotide sequence ID" value="XM_023525797.1"/>
</dbReference>
<feature type="compositionally biased region" description="Basic and acidic residues" evidence="1">
    <location>
        <begin position="45"/>
        <end position="55"/>
    </location>
</feature>
<dbReference type="PROSITE" id="PS50838">
    <property type="entry name" value="MAGE"/>
    <property type="match status" value="1"/>
</dbReference>
<feature type="region of interest" description="Disordered" evidence="1">
    <location>
        <begin position="45"/>
        <end position="131"/>
    </location>
</feature>
<dbReference type="GO" id="GO:0000122">
    <property type="term" value="P:negative regulation of transcription by RNA polymerase II"/>
    <property type="evidence" value="ECO:0007669"/>
    <property type="project" value="TreeGrafter"/>
</dbReference>
<proteinExistence type="predicted"/>
<dbReference type="KEGG" id="pvp:105308816"/>
<protein>
    <submittedName>
        <fullName evidence="4">Melanoma-associated antigen 8-like</fullName>
    </submittedName>
</protein>
<organism evidence="3 4">
    <name type="scientific">Pteropus vampyrus</name>
    <name type="common">Large flying fox</name>
    <dbReference type="NCBI Taxonomy" id="132908"/>
    <lineage>
        <taxon>Eukaryota</taxon>
        <taxon>Metazoa</taxon>
        <taxon>Chordata</taxon>
        <taxon>Craniata</taxon>
        <taxon>Vertebrata</taxon>
        <taxon>Euteleostomi</taxon>
        <taxon>Mammalia</taxon>
        <taxon>Eutheria</taxon>
        <taxon>Laurasiatheria</taxon>
        <taxon>Chiroptera</taxon>
        <taxon>Yinpterochiroptera</taxon>
        <taxon>Pteropodoidea</taxon>
        <taxon>Pteropodidae</taxon>
        <taxon>Pteropodinae</taxon>
        <taxon>Pteropus</taxon>
    </lineage>
</organism>
<dbReference type="AlphaFoldDB" id="A0A6P6C337"/>
<reference evidence="4" key="1">
    <citation type="submission" date="2025-08" db="UniProtKB">
        <authorList>
            <consortium name="RefSeq"/>
        </authorList>
    </citation>
    <scope>IDENTIFICATION</scope>
    <source>
        <tissue evidence="4">Kidney</tissue>
    </source>
</reference>
<feature type="compositionally biased region" description="Basic and acidic residues" evidence="1">
    <location>
        <begin position="11"/>
        <end position="22"/>
    </location>
</feature>
<dbReference type="InterPro" id="IPR041899">
    <property type="entry name" value="MAGE_WH2"/>
</dbReference>
<accession>A0A6P6C337</accession>
<dbReference type="Proteomes" id="UP000515202">
    <property type="component" value="Unplaced"/>
</dbReference>
<dbReference type="Gene3D" id="1.10.10.1210">
    <property type="entry name" value="MAGE homology domain, winged helix WH2 motif"/>
    <property type="match status" value="1"/>
</dbReference>
<evidence type="ECO:0000313" key="3">
    <source>
        <dbReference type="Proteomes" id="UP000515202"/>
    </source>
</evidence>
<dbReference type="GO" id="GO:0005634">
    <property type="term" value="C:nucleus"/>
    <property type="evidence" value="ECO:0007669"/>
    <property type="project" value="TreeGrafter"/>
</dbReference>
<dbReference type="PANTHER" id="PTHR11736:SF153">
    <property type="entry name" value="MELANOMA-ASSOCIATED ANTIGEN 10"/>
    <property type="match status" value="1"/>
</dbReference>
<sequence length="341" mass="38118">MGKISGPGRNQAHEHGLCQLHPEEPSHLLLQVLSGRDAQTGECCEAREHPKEETCKSPSSEPPEVHFSDSPEEVAAGVASSPPQSLEGACPSPTAREAVLLSQPKKECPSNEDEVGRSTKEDPEDAESSQKEALRLKMVDLVVFLLLKYRTKEPATKSEMLSCVIKEHQDHFPEILSRASRCLRLLFGIEVKEVDPSNNVYFLVTTLGLTYDGMVSGRHSMPKTGLLVTILCLILLEGDCAPEEEVWKALNVMGLYDGREHCIYGEPRELITSVWVREQYVVYRQVANSDPARYEFLWGPRAHAETSKKKVLEYLLNLKSKNPRFFSTLSEEALSDQEEEA</sequence>
<dbReference type="FunFam" id="1.10.10.1210:FF:000001">
    <property type="entry name" value="melanoma-associated antigen D1"/>
    <property type="match status" value="1"/>
</dbReference>
<evidence type="ECO:0000259" key="2">
    <source>
        <dbReference type="PROSITE" id="PS50838"/>
    </source>
</evidence>
<name>A0A6P6C337_PTEVA</name>
<dbReference type="InterPro" id="IPR041898">
    <property type="entry name" value="MAGE_WH1"/>
</dbReference>
<keyword evidence="3" id="KW-1185">Reference proteome</keyword>
<feature type="compositionally biased region" description="Basic and acidic residues" evidence="1">
    <location>
        <begin position="104"/>
        <end position="121"/>
    </location>
</feature>
<dbReference type="OrthoDB" id="9665809at2759"/>
<feature type="domain" description="MAGE" evidence="2">
    <location>
        <begin position="134"/>
        <end position="333"/>
    </location>
</feature>
<dbReference type="Pfam" id="PF01454">
    <property type="entry name" value="MAGE"/>
    <property type="match status" value="1"/>
</dbReference>
<dbReference type="InterPro" id="IPR037445">
    <property type="entry name" value="MAGE"/>
</dbReference>
<dbReference type="GeneID" id="105308816"/>
<dbReference type="Gene3D" id="1.10.10.1200">
    <property type="entry name" value="MAGE homology domain, winged helix WH1 motif"/>
    <property type="match status" value="1"/>
</dbReference>
<dbReference type="PANTHER" id="PTHR11736">
    <property type="entry name" value="MELANOMA-ASSOCIATED ANTIGEN MAGE ANTIGEN"/>
    <property type="match status" value="1"/>
</dbReference>
<evidence type="ECO:0000313" key="4">
    <source>
        <dbReference type="RefSeq" id="XP_023381565.1"/>
    </source>
</evidence>
<evidence type="ECO:0000256" key="1">
    <source>
        <dbReference type="SAM" id="MobiDB-lite"/>
    </source>
</evidence>